<keyword evidence="2" id="KW-1185">Reference proteome</keyword>
<dbReference type="OrthoDB" id="5147927at2759"/>
<sequence length="256" mass="28936">MGVSINKFHSRCDTTNSNKVANSIREIAKRAILRKLNRELSVIRIEYIRILLGQPQDIHTGLEGEAKNSFKLTLTGGDEHVPNGSSFGILQDPLKKSIDFQETDNAGMMKNDLWSSKRGIRRHLPDCARGWKFAILSEATVTFPSDDSPIRHRTLGIISEDNPLQVIIIPKEVPRIEITPPPRVESSPAQSWVETEEFGEAEDLTMYDMYPDFFVLDGIEEYETPDYDARNSLQYVLGDWMGDGEISDSSEDEEGF</sequence>
<protein>
    <submittedName>
        <fullName evidence="1">Uncharacterized protein</fullName>
    </submittedName>
</protein>
<organism evidence="1 2">
    <name type="scientific">Clonostachys byssicola</name>
    <dbReference type="NCBI Taxonomy" id="160290"/>
    <lineage>
        <taxon>Eukaryota</taxon>
        <taxon>Fungi</taxon>
        <taxon>Dikarya</taxon>
        <taxon>Ascomycota</taxon>
        <taxon>Pezizomycotina</taxon>
        <taxon>Sordariomycetes</taxon>
        <taxon>Hypocreomycetidae</taxon>
        <taxon>Hypocreales</taxon>
        <taxon>Bionectriaceae</taxon>
        <taxon>Clonostachys</taxon>
    </lineage>
</organism>
<comment type="caution">
    <text evidence="1">The sequence shown here is derived from an EMBL/GenBank/DDBJ whole genome shotgun (WGS) entry which is preliminary data.</text>
</comment>
<gene>
    <name evidence="1" type="ORF">CBYS24578_00001002</name>
</gene>
<dbReference type="EMBL" id="CABFNO020001240">
    <property type="protein sequence ID" value="CAG9972406.1"/>
    <property type="molecule type" value="Genomic_DNA"/>
</dbReference>
<proteinExistence type="predicted"/>
<name>A0A9N9TWY3_9HYPO</name>
<accession>A0A9N9TWY3</accession>
<dbReference type="AlphaFoldDB" id="A0A9N9TWY3"/>
<evidence type="ECO:0000313" key="2">
    <source>
        <dbReference type="Proteomes" id="UP000754883"/>
    </source>
</evidence>
<evidence type="ECO:0000313" key="1">
    <source>
        <dbReference type="EMBL" id="CAG9972406.1"/>
    </source>
</evidence>
<dbReference type="Proteomes" id="UP000754883">
    <property type="component" value="Unassembled WGS sequence"/>
</dbReference>
<reference evidence="1" key="1">
    <citation type="submission" date="2021-10" db="EMBL/GenBank/DDBJ databases">
        <authorList>
            <person name="Piombo E."/>
        </authorList>
    </citation>
    <scope>NUCLEOTIDE SEQUENCE</scope>
</reference>